<protein>
    <submittedName>
        <fullName evidence="1">Uncharacterized protein</fullName>
    </submittedName>
</protein>
<dbReference type="eggNOG" id="ENOG502S7Q5">
    <property type="taxonomic scope" value="Eukaryota"/>
</dbReference>
<sequence length="280" mass="31442">MEVNLQYAEANLSDAERPIYNILKATLQYPTHKLQAKSTKLANDIIFFCQAEESVQGVDATLWWVWIIIIDIASCIPPGHLWQDSLIQALDTVHRQDGRISDDDENLVLLWQDLPNLIMCLREKWDDPTFTGEVLPEEFSQYRSRTSFYAGLKRAGLMPALAFPIWDIRAALEEPPPPNGSNAMDCRIWVASEWIIQCARLLFIDLGSSEELDEAAARGLQTGPLCGDNDKMAPLSVARWEFWMTRLSEIASQVGSSGLTITTAERISKALEAMDAAEKV</sequence>
<dbReference type="AlphaFoldDB" id="M7SBV3"/>
<gene>
    <name evidence="1" type="ORF">UCREL1_11458</name>
</gene>
<organism evidence="1 2">
    <name type="scientific">Eutypa lata (strain UCR-EL1)</name>
    <name type="common">Grapevine dieback disease fungus</name>
    <name type="synonym">Eutypa armeniacae</name>
    <dbReference type="NCBI Taxonomy" id="1287681"/>
    <lineage>
        <taxon>Eukaryota</taxon>
        <taxon>Fungi</taxon>
        <taxon>Dikarya</taxon>
        <taxon>Ascomycota</taxon>
        <taxon>Pezizomycotina</taxon>
        <taxon>Sordariomycetes</taxon>
        <taxon>Xylariomycetidae</taxon>
        <taxon>Xylariales</taxon>
        <taxon>Diatrypaceae</taxon>
        <taxon>Eutypa</taxon>
    </lineage>
</organism>
<reference evidence="2" key="1">
    <citation type="journal article" date="2013" name="Genome Announc.">
        <title>Draft genome sequence of the grapevine dieback fungus Eutypa lata UCR-EL1.</title>
        <authorList>
            <person name="Blanco-Ulate B."/>
            <person name="Rolshausen P.E."/>
            <person name="Cantu D."/>
        </authorList>
    </citation>
    <scope>NUCLEOTIDE SEQUENCE [LARGE SCALE GENOMIC DNA]</scope>
    <source>
        <strain evidence="2">UCR-EL1</strain>
    </source>
</reference>
<evidence type="ECO:0000313" key="2">
    <source>
        <dbReference type="Proteomes" id="UP000012174"/>
    </source>
</evidence>
<accession>M7SBV3</accession>
<dbReference type="InterPro" id="IPR022085">
    <property type="entry name" value="OpdG"/>
</dbReference>
<dbReference type="OrthoDB" id="3350591at2759"/>
<dbReference type="KEGG" id="ela:UCREL1_11458"/>
<dbReference type="HOGENOM" id="CLU_035263_2_1_1"/>
<dbReference type="Proteomes" id="UP000012174">
    <property type="component" value="Unassembled WGS sequence"/>
</dbReference>
<dbReference type="OMA" id="MFIHETH"/>
<dbReference type="InterPro" id="IPR053204">
    <property type="entry name" value="Oxopyrrolidines_Biosynth-assoc"/>
</dbReference>
<proteinExistence type="predicted"/>
<dbReference type="EMBL" id="KB707577">
    <property type="protein sequence ID" value="EMR61612.1"/>
    <property type="molecule type" value="Genomic_DNA"/>
</dbReference>
<name>M7SBV3_EUTLA</name>
<dbReference type="Pfam" id="PF12311">
    <property type="entry name" value="DUF3632"/>
    <property type="match status" value="1"/>
</dbReference>
<evidence type="ECO:0000313" key="1">
    <source>
        <dbReference type="EMBL" id="EMR61612.1"/>
    </source>
</evidence>
<keyword evidence="2" id="KW-1185">Reference proteome</keyword>
<dbReference type="PANTHER" id="PTHR38797">
    <property type="entry name" value="NUCLEAR PORE COMPLEX PROTEIN NUP85-RELATED"/>
    <property type="match status" value="1"/>
</dbReference>
<dbReference type="PANTHER" id="PTHR38797:SF4">
    <property type="entry name" value="NUCLEAR PORE COMPLEX PROTEIN NUP85"/>
    <property type="match status" value="1"/>
</dbReference>